<feature type="transmembrane region" description="Helical" evidence="7">
    <location>
        <begin position="21"/>
        <end position="44"/>
    </location>
</feature>
<reference evidence="9 11" key="1">
    <citation type="submission" date="2018-06" db="EMBL/GenBank/DDBJ databases">
        <title>Complete Genome Sequence of the Microcystin-Degrading Bacterium Sphingosinicella microcystinivorans Strain B-9.</title>
        <authorList>
            <person name="Jin H."/>
            <person name="Nishizawa T."/>
            <person name="Guo Y."/>
            <person name="Nishizawa A."/>
            <person name="Park H."/>
            <person name="Kato H."/>
            <person name="Tsuji K."/>
            <person name="Harada K."/>
        </authorList>
    </citation>
    <scope>NUCLEOTIDE SEQUENCE [LARGE SCALE GENOMIC DNA]</scope>
    <source>
        <strain evidence="9 11">B9</strain>
    </source>
</reference>
<dbReference type="KEGG" id="smic:SmB9_09580"/>
<dbReference type="Pfam" id="PF07690">
    <property type="entry name" value="MFS_1"/>
    <property type="match status" value="1"/>
</dbReference>
<reference evidence="10 12" key="2">
    <citation type="submission" date="2018-10" db="EMBL/GenBank/DDBJ databases">
        <title>Genomic Encyclopedia of Type Strains, Phase IV (KMG-IV): sequencing the most valuable type-strain genomes for metagenomic binning, comparative biology and taxonomic classification.</title>
        <authorList>
            <person name="Goeker M."/>
        </authorList>
    </citation>
    <scope>NUCLEOTIDE SEQUENCE [LARGE SCALE GENOMIC DNA]</scope>
    <source>
        <strain evidence="10 12">DSM 19791</strain>
    </source>
</reference>
<protein>
    <submittedName>
        <fullName evidence="9">MFS transporter</fullName>
    </submittedName>
</protein>
<feature type="transmembrane region" description="Helical" evidence="7">
    <location>
        <begin position="303"/>
        <end position="322"/>
    </location>
</feature>
<keyword evidence="4 7" id="KW-0812">Transmembrane</keyword>
<dbReference type="PANTHER" id="PTHR12778:SF10">
    <property type="entry name" value="MAJOR FACILITATOR SUPERFAMILY DOMAIN-CONTAINING PROTEIN 3"/>
    <property type="match status" value="1"/>
</dbReference>
<evidence type="ECO:0000256" key="6">
    <source>
        <dbReference type="ARBA" id="ARBA00023136"/>
    </source>
</evidence>
<evidence type="ECO:0000256" key="7">
    <source>
        <dbReference type="SAM" id="Phobius"/>
    </source>
</evidence>
<evidence type="ECO:0000313" key="10">
    <source>
        <dbReference type="EMBL" id="RKS85411.1"/>
    </source>
</evidence>
<dbReference type="Proteomes" id="UP000275727">
    <property type="component" value="Chromosome"/>
</dbReference>
<feature type="domain" description="Major facilitator superfamily (MFS) profile" evidence="8">
    <location>
        <begin position="20"/>
        <end position="421"/>
    </location>
</feature>
<comment type="similarity">
    <text evidence="2">Belongs to the major facilitator superfamily.</text>
</comment>
<proteinExistence type="inferred from homology"/>
<dbReference type="SUPFAM" id="SSF103473">
    <property type="entry name" value="MFS general substrate transporter"/>
    <property type="match status" value="1"/>
</dbReference>
<evidence type="ECO:0000256" key="5">
    <source>
        <dbReference type="ARBA" id="ARBA00022989"/>
    </source>
</evidence>
<dbReference type="InterPro" id="IPR011701">
    <property type="entry name" value="MFS"/>
</dbReference>
<dbReference type="AlphaFoldDB" id="A0AAD1D452"/>
<dbReference type="InterPro" id="IPR020846">
    <property type="entry name" value="MFS_dom"/>
</dbReference>
<keyword evidence="12" id="KW-1185">Reference proteome</keyword>
<gene>
    <name evidence="10" type="ORF">DFR51_3328</name>
    <name evidence="9" type="ORF">SmB9_09580</name>
</gene>
<evidence type="ECO:0000313" key="12">
    <source>
        <dbReference type="Proteomes" id="UP000276029"/>
    </source>
</evidence>
<name>A0AAD1D452_SPHMI</name>
<feature type="transmembrane region" description="Helical" evidence="7">
    <location>
        <begin position="398"/>
        <end position="417"/>
    </location>
</feature>
<evidence type="ECO:0000256" key="2">
    <source>
        <dbReference type="ARBA" id="ARBA00008335"/>
    </source>
</evidence>
<organism evidence="9 11">
    <name type="scientific">Sphingosinicella microcystinivorans</name>
    <dbReference type="NCBI Taxonomy" id="335406"/>
    <lineage>
        <taxon>Bacteria</taxon>
        <taxon>Pseudomonadati</taxon>
        <taxon>Pseudomonadota</taxon>
        <taxon>Alphaproteobacteria</taxon>
        <taxon>Sphingomonadales</taxon>
        <taxon>Sphingosinicellaceae</taxon>
        <taxon>Sphingosinicella</taxon>
    </lineage>
</organism>
<feature type="transmembrane region" description="Helical" evidence="7">
    <location>
        <begin position="180"/>
        <end position="200"/>
    </location>
</feature>
<dbReference type="GO" id="GO:0022857">
    <property type="term" value="F:transmembrane transporter activity"/>
    <property type="evidence" value="ECO:0007669"/>
    <property type="project" value="InterPro"/>
</dbReference>
<evidence type="ECO:0000313" key="11">
    <source>
        <dbReference type="Proteomes" id="UP000275727"/>
    </source>
</evidence>
<dbReference type="PROSITE" id="PS50850">
    <property type="entry name" value="MFS"/>
    <property type="match status" value="1"/>
</dbReference>
<keyword evidence="6 7" id="KW-0472">Membrane</keyword>
<dbReference type="RefSeq" id="WP_121053203.1">
    <property type="nucleotide sequence ID" value="NZ_AP018711.1"/>
</dbReference>
<feature type="transmembrane region" description="Helical" evidence="7">
    <location>
        <begin position="56"/>
        <end position="76"/>
    </location>
</feature>
<evidence type="ECO:0000259" key="8">
    <source>
        <dbReference type="PROSITE" id="PS50850"/>
    </source>
</evidence>
<keyword evidence="5 7" id="KW-1133">Transmembrane helix</keyword>
<evidence type="ECO:0000256" key="3">
    <source>
        <dbReference type="ARBA" id="ARBA00022448"/>
    </source>
</evidence>
<dbReference type="Gene3D" id="1.20.1250.20">
    <property type="entry name" value="MFS general substrate transporter like domains"/>
    <property type="match status" value="1"/>
</dbReference>
<dbReference type="EMBL" id="AP018711">
    <property type="protein sequence ID" value="BBE33300.1"/>
    <property type="molecule type" value="Genomic_DNA"/>
</dbReference>
<feature type="transmembrane region" description="Helical" evidence="7">
    <location>
        <begin position="328"/>
        <end position="352"/>
    </location>
</feature>
<dbReference type="PANTHER" id="PTHR12778">
    <property type="entry name" value="SOLUTE CARRIER FAMILY 33 ACETYL-COA TRANSPORTER -RELATED"/>
    <property type="match status" value="1"/>
</dbReference>
<comment type="subcellular location">
    <subcellularLocation>
        <location evidence="1">Membrane</location>
        <topology evidence="1">Multi-pass membrane protein</topology>
    </subcellularLocation>
</comment>
<dbReference type="EMBL" id="RBWX01000011">
    <property type="protein sequence ID" value="RKS85411.1"/>
    <property type="molecule type" value="Genomic_DNA"/>
</dbReference>
<dbReference type="InterPro" id="IPR004752">
    <property type="entry name" value="AmpG_permease/AT-1"/>
</dbReference>
<evidence type="ECO:0000313" key="9">
    <source>
        <dbReference type="EMBL" id="BBE33300.1"/>
    </source>
</evidence>
<dbReference type="Proteomes" id="UP000276029">
    <property type="component" value="Unassembled WGS sequence"/>
</dbReference>
<dbReference type="GO" id="GO:0016020">
    <property type="term" value="C:membrane"/>
    <property type="evidence" value="ECO:0007669"/>
    <property type="project" value="UniProtKB-SubCell"/>
</dbReference>
<evidence type="ECO:0000256" key="1">
    <source>
        <dbReference type="ARBA" id="ARBA00004141"/>
    </source>
</evidence>
<feature type="transmembrane region" description="Helical" evidence="7">
    <location>
        <begin position="275"/>
        <end position="296"/>
    </location>
</feature>
<feature type="transmembrane region" description="Helical" evidence="7">
    <location>
        <begin position="238"/>
        <end position="263"/>
    </location>
</feature>
<feature type="transmembrane region" description="Helical" evidence="7">
    <location>
        <begin position="114"/>
        <end position="141"/>
    </location>
</feature>
<accession>A0AAD1D452</accession>
<feature type="transmembrane region" description="Helical" evidence="7">
    <location>
        <begin position="373"/>
        <end position="392"/>
    </location>
</feature>
<evidence type="ECO:0000256" key="4">
    <source>
        <dbReference type="ARBA" id="ARBA00022692"/>
    </source>
</evidence>
<keyword evidence="3" id="KW-0813">Transport</keyword>
<feature type="transmembrane region" description="Helical" evidence="7">
    <location>
        <begin position="88"/>
        <end position="108"/>
    </location>
</feature>
<dbReference type="InterPro" id="IPR036259">
    <property type="entry name" value="MFS_trans_sf"/>
</dbReference>
<sequence>MSNDGESGVTASETRADWPKLTVIAFMYMAQTFPAGFAAGLMPTLYREQGLALEKFWLFSLAIIPYWVRWAIAPVVDSYWSPRIGPRRSWFIPCTFIAVLAYMSLALFEPTEAYLFIIVGILFVKSMFTATQEVAIDAYVVDNVTKSERPTAAAMNTVFEAAGQFAALAGLAIVYDRFGWQVAVCVSALLMLVFITPAFFRKERVDKAQLQRAQEAREGGAAALIQPLVRFFRRRDSYIIIPFVLAGGLYTGLMFPMVGPFLIDLGFGVGEIGAMVGTVLLAATVLGSLSSARLVGRLGERRLMFVLMVAIIPATLPVAYLAFTKAAISAPVAILVTFLPFFVLSMFYVTFVNLRLGYASALQAGTDYSIGSAISRIGQTIAAAIGGFIAAWSGWAGFFLVAALFGIGAMWLCWFTHARLQRLIEERNHSEQAGAAPAGIGEPALN</sequence>